<dbReference type="InterPro" id="IPR007047">
    <property type="entry name" value="Flp_Fap"/>
</dbReference>
<reference evidence="2 3" key="1">
    <citation type="submission" date="2016-09" db="EMBL/GenBank/DDBJ databases">
        <title>Rhizobium sp. nov., a novel species isolated from the rice rhizosphere.</title>
        <authorList>
            <person name="Zhao J."/>
            <person name="Zhang X."/>
        </authorList>
    </citation>
    <scope>NUCLEOTIDE SEQUENCE [LARGE SCALE GENOMIC DNA]</scope>
    <source>
        <strain evidence="2 3">1.7048</strain>
    </source>
</reference>
<dbReference type="AlphaFoldDB" id="A0A1Q9B205"/>
<keyword evidence="1" id="KW-0812">Transmembrane</keyword>
<name>A0A1Q9B205_9HYPH</name>
<organism evidence="2 3">
    <name type="scientific">Xaviernesmea oryzae</name>
    <dbReference type="NCBI Taxonomy" id="464029"/>
    <lineage>
        <taxon>Bacteria</taxon>
        <taxon>Pseudomonadati</taxon>
        <taxon>Pseudomonadota</taxon>
        <taxon>Alphaproteobacteria</taxon>
        <taxon>Hyphomicrobiales</taxon>
        <taxon>Rhizobiaceae</taxon>
        <taxon>Rhizobium/Agrobacterium group</taxon>
        <taxon>Xaviernesmea</taxon>
    </lineage>
</organism>
<gene>
    <name evidence="2" type="ORF">BJF93_07405</name>
</gene>
<keyword evidence="1" id="KW-0472">Membrane</keyword>
<accession>A0A1Q9B205</accession>
<evidence type="ECO:0000313" key="3">
    <source>
        <dbReference type="Proteomes" id="UP000186364"/>
    </source>
</evidence>
<keyword evidence="3" id="KW-1185">Reference proteome</keyword>
<protein>
    <submittedName>
        <fullName evidence="2">Pilus assembly protein</fullName>
    </submittedName>
</protein>
<dbReference type="EMBL" id="MKIP01000029">
    <property type="protein sequence ID" value="OLP62043.1"/>
    <property type="molecule type" value="Genomic_DNA"/>
</dbReference>
<dbReference type="Pfam" id="PF04964">
    <property type="entry name" value="Flp_Fap"/>
    <property type="match status" value="1"/>
</dbReference>
<feature type="transmembrane region" description="Helical" evidence="1">
    <location>
        <begin position="16"/>
        <end position="37"/>
    </location>
</feature>
<comment type="caution">
    <text evidence="2">The sequence shown here is derived from an EMBL/GenBank/DDBJ whole genome shotgun (WGS) entry which is preliminary data.</text>
</comment>
<dbReference type="Proteomes" id="UP000186364">
    <property type="component" value="Unassembled WGS sequence"/>
</dbReference>
<evidence type="ECO:0000313" key="2">
    <source>
        <dbReference type="EMBL" id="OLP62043.1"/>
    </source>
</evidence>
<sequence length="55" mass="5728">MTGLVRMLKDRSGATALEYGLIAALIAGAFAGGAKVLGVQLNSTFENVKTIMRNS</sequence>
<evidence type="ECO:0000256" key="1">
    <source>
        <dbReference type="SAM" id="Phobius"/>
    </source>
</evidence>
<proteinExistence type="predicted"/>
<keyword evidence="1" id="KW-1133">Transmembrane helix</keyword>